<dbReference type="SUPFAM" id="SSF55781">
    <property type="entry name" value="GAF domain-like"/>
    <property type="match status" value="1"/>
</dbReference>
<sequence length="570" mass="61793">MKAYEAGTEAFAILRHQAEEVGDAELLAAVAAAERAFERAALERASLESRLNATATNAEREYTKLRTLGRVAETVNSSLELDVVLRRVLDTAVEVMEAERGFLMIANEQNVLELTTTHGIDRATVEGDAMRPSQTTVRRVFDTGVPVVTTDAQQDPRFNVNLSVRAMRLRSIICVPLQIRARTIGVVYLDSRITPGLFSPSDPDLLGTFANQAALAIENARLFDALRVQVAQITRLERLQARVLESITNGVITLDGDGRIGSFNDAAAETFGIERDAMLGSPARALDALIPGITAMLREHTGESRPIEMTAAHATRGILALEVRIVPIDAPDEGTKRGWAIAVSDLTERRQLERLHAADVEQRQAIRDAFSRYLAPHVVEQLMRAPGGVALGGERATATVLFADIEGFTELAERLDADRVVEILNTFFSSAVHTVFEHDGLLDKFYGDGLMAVFGPPRVREDDATRAIAVAAALHTAASTMTADGHPLRLSIGIATGDVVAGHIGSHKRMDYTVIGDAANLASRLQSAAPAGHTYIDDATYQRLKTKPHNETLIAKIRGKTAPVTIHDIT</sequence>
<evidence type="ECO:0000256" key="1">
    <source>
        <dbReference type="ARBA" id="ARBA00005381"/>
    </source>
</evidence>
<dbReference type="NCBIfam" id="TIGR00229">
    <property type="entry name" value="sensory_box"/>
    <property type="match status" value="1"/>
</dbReference>
<dbReference type="InterPro" id="IPR035965">
    <property type="entry name" value="PAS-like_dom_sf"/>
</dbReference>
<comment type="similarity">
    <text evidence="1">Belongs to the adenylyl cyclase class-3 family.</text>
</comment>
<dbReference type="PROSITE" id="PS50112">
    <property type="entry name" value="PAS"/>
    <property type="match status" value="1"/>
</dbReference>
<dbReference type="SMART" id="SM00044">
    <property type="entry name" value="CYCc"/>
    <property type="match status" value="1"/>
</dbReference>
<dbReference type="SUPFAM" id="SSF55785">
    <property type="entry name" value="PYP-like sensor domain (PAS domain)"/>
    <property type="match status" value="1"/>
</dbReference>
<dbReference type="InterPro" id="IPR000014">
    <property type="entry name" value="PAS"/>
</dbReference>
<dbReference type="SUPFAM" id="SSF55073">
    <property type="entry name" value="Nucleotide cyclase"/>
    <property type="match status" value="1"/>
</dbReference>
<dbReference type="Pfam" id="PF08448">
    <property type="entry name" value="PAS_4"/>
    <property type="match status" value="1"/>
</dbReference>
<dbReference type="PROSITE" id="PS50125">
    <property type="entry name" value="GUANYLATE_CYCLASE_2"/>
    <property type="match status" value="1"/>
</dbReference>
<feature type="domain" description="Guanylate cyclase" evidence="3">
    <location>
        <begin position="399"/>
        <end position="526"/>
    </location>
</feature>
<dbReference type="InterPro" id="IPR013656">
    <property type="entry name" value="PAS_4"/>
</dbReference>
<dbReference type="CDD" id="cd07302">
    <property type="entry name" value="CHD"/>
    <property type="match status" value="1"/>
</dbReference>
<dbReference type="InterPro" id="IPR001054">
    <property type="entry name" value="A/G_cyclase"/>
</dbReference>
<keyword evidence="5" id="KW-1185">Reference proteome</keyword>
<dbReference type="KEGG" id="vab:WPS_28670"/>
<evidence type="ECO:0000259" key="2">
    <source>
        <dbReference type="PROSITE" id="PS50112"/>
    </source>
</evidence>
<dbReference type="Pfam" id="PF01590">
    <property type="entry name" value="GAF"/>
    <property type="match status" value="1"/>
</dbReference>
<dbReference type="CDD" id="cd00130">
    <property type="entry name" value="PAS"/>
    <property type="match status" value="1"/>
</dbReference>
<dbReference type="PANTHER" id="PTHR43081:SF1">
    <property type="entry name" value="ADENYLATE CYCLASE, TERMINAL-DIFFERENTIATION SPECIFIC"/>
    <property type="match status" value="1"/>
</dbReference>
<dbReference type="GO" id="GO:0009190">
    <property type="term" value="P:cyclic nucleotide biosynthetic process"/>
    <property type="evidence" value="ECO:0007669"/>
    <property type="project" value="InterPro"/>
</dbReference>
<feature type="domain" description="PAS" evidence="2">
    <location>
        <begin position="236"/>
        <end position="280"/>
    </location>
</feature>
<organism evidence="4 5">
    <name type="scientific">Vulcanimicrobium alpinum</name>
    <dbReference type="NCBI Taxonomy" id="3016050"/>
    <lineage>
        <taxon>Bacteria</taxon>
        <taxon>Bacillati</taxon>
        <taxon>Vulcanimicrobiota</taxon>
        <taxon>Vulcanimicrobiia</taxon>
        <taxon>Vulcanimicrobiales</taxon>
        <taxon>Vulcanimicrobiaceae</taxon>
        <taxon>Vulcanimicrobium</taxon>
    </lineage>
</organism>
<evidence type="ECO:0000313" key="4">
    <source>
        <dbReference type="EMBL" id="BDE07591.1"/>
    </source>
</evidence>
<dbReference type="Gene3D" id="3.30.450.20">
    <property type="entry name" value="PAS domain"/>
    <property type="match status" value="1"/>
</dbReference>
<dbReference type="EMBL" id="AP025523">
    <property type="protein sequence ID" value="BDE07591.1"/>
    <property type="molecule type" value="Genomic_DNA"/>
</dbReference>
<dbReference type="Gene3D" id="3.30.70.1230">
    <property type="entry name" value="Nucleotide cyclase"/>
    <property type="match status" value="1"/>
</dbReference>
<dbReference type="InterPro" id="IPR029016">
    <property type="entry name" value="GAF-like_dom_sf"/>
</dbReference>
<protein>
    <recommendedName>
        <fullName evidence="6">GAF domain-containing protein</fullName>
    </recommendedName>
</protein>
<dbReference type="SMART" id="SM00065">
    <property type="entry name" value="GAF"/>
    <property type="match status" value="1"/>
</dbReference>
<dbReference type="GO" id="GO:0004016">
    <property type="term" value="F:adenylate cyclase activity"/>
    <property type="evidence" value="ECO:0007669"/>
    <property type="project" value="UniProtKB-ARBA"/>
</dbReference>
<evidence type="ECO:0008006" key="6">
    <source>
        <dbReference type="Google" id="ProtNLM"/>
    </source>
</evidence>
<accession>A0AAN1XY77</accession>
<dbReference type="PANTHER" id="PTHR43081">
    <property type="entry name" value="ADENYLATE CYCLASE, TERMINAL-DIFFERENTIATION SPECIFIC-RELATED"/>
    <property type="match status" value="1"/>
</dbReference>
<reference evidence="4 5" key="1">
    <citation type="journal article" date="2022" name="ISME Commun">
        <title>Vulcanimicrobium alpinus gen. nov. sp. nov., the first cultivated representative of the candidate phylum 'Eremiobacterota', is a metabolically versatile aerobic anoxygenic phototroph.</title>
        <authorList>
            <person name="Yabe S."/>
            <person name="Muto K."/>
            <person name="Abe K."/>
            <person name="Yokota A."/>
            <person name="Staudigel H."/>
            <person name="Tebo B.M."/>
        </authorList>
    </citation>
    <scope>NUCLEOTIDE SEQUENCE [LARGE SCALE GENOMIC DNA]</scope>
    <source>
        <strain evidence="4 5">WC8-2</strain>
    </source>
</reference>
<gene>
    <name evidence="4" type="ORF">WPS_28670</name>
</gene>
<evidence type="ECO:0000313" key="5">
    <source>
        <dbReference type="Proteomes" id="UP001317532"/>
    </source>
</evidence>
<dbReference type="InterPro" id="IPR003018">
    <property type="entry name" value="GAF"/>
</dbReference>
<dbReference type="GO" id="GO:0035556">
    <property type="term" value="P:intracellular signal transduction"/>
    <property type="evidence" value="ECO:0007669"/>
    <property type="project" value="InterPro"/>
</dbReference>
<dbReference type="InterPro" id="IPR029787">
    <property type="entry name" value="Nucleotide_cyclase"/>
</dbReference>
<proteinExistence type="inferred from homology"/>
<dbReference type="InterPro" id="IPR050697">
    <property type="entry name" value="Adenylyl/Guanylyl_Cyclase_3/4"/>
</dbReference>
<dbReference type="SMART" id="SM00091">
    <property type="entry name" value="PAS"/>
    <property type="match status" value="1"/>
</dbReference>
<dbReference type="Gene3D" id="3.30.450.40">
    <property type="match status" value="1"/>
</dbReference>
<dbReference type="Pfam" id="PF00211">
    <property type="entry name" value="Guanylate_cyc"/>
    <property type="match status" value="1"/>
</dbReference>
<evidence type="ECO:0000259" key="3">
    <source>
        <dbReference type="PROSITE" id="PS50125"/>
    </source>
</evidence>
<dbReference type="Proteomes" id="UP001317532">
    <property type="component" value="Chromosome"/>
</dbReference>
<name>A0AAN1XY77_UNVUL</name>
<dbReference type="AlphaFoldDB" id="A0AAN1XY77"/>
<dbReference type="RefSeq" id="WP_317995172.1">
    <property type="nucleotide sequence ID" value="NZ_AP025523.1"/>
</dbReference>